<evidence type="ECO:0000259" key="1">
    <source>
        <dbReference type="Pfam" id="PF24035"/>
    </source>
</evidence>
<organism evidence="2 4">
    <name type="scientific">Haladaptatus paucihalophilus DX253</name>
    <dbReference type="NCBI Taxonomy" id="797209"/>
    <lineage>
        <taxon>Archaea</taxon>
        <taxon>Methanobacteriati</taxon>
        <taxon>Methanobacteriota</taxon>
        <taxon>Stenosarchaea group</taxon>
        <taxon>Halobacteria</taxon>
        <taxon>Halobacteriales</taxon>
        <taxon>Haladaptataceae</taxon>
        <taxon>Haladaptatus</taxon>
    </lineage>
</organism>
<proteinExistence type="predicted"/>
<dbReference type="RefSeq" id="WP_007981343.1">
    <property type="nucleotide sequence ID" value="NZ_AEMG01000018.1"/>
</dbReference>
<dbReference type="EMBL" id="FRAN01000006">
    <property type="protein sequence ID" value="SHL38927.1"/>
    <property type="molecule type" value="Genomic_DNA"/>
</dbReference>
<dbReference type="EMBL" id="AEMG01000018">
    <property type="protein sequence ID" value="EFW91045.1"/>
    <property type="molecule type" value="Genomic_DNA"/>
</dbReference>
<evidence type="ECO:0000313" key="3">
    <source>
        <dbReference type="EMBL" id="SHL38927.1"/>
    </source>
</evidence>
<dbReference type="InterPro" id="IPR036388">
    <property type="entry name" value="WH-like_DNA-bd_sf"/>
</dbReference>
<dbReference type="Proteomes" id="UP000184203">
    <property type="component" value="Unassembled WGS sequence"/>
</dbReference>
<dbReference type="eggNOG" id="arCOG03828">
    <property type="taxonomic scope" value="Archaea"/>
</dbReference>
<dbReference type="PATRIC" id="fig|797209.4.peg.3097"/>
<dbReference type="Gene3D" id="1.10.10.10">
    <property type="entry name" value="Winged helix-like DNA-binding domain superfamily/Winged helix DNA-binding domain"/>
    <property type="match status" value="1"/>
</dbReference>
<dbReference type="OrthoDB" id="269891at2157"/>
<reference evidence="3" key="2">
    <citation type="submission" date="2016-11" db="EMBL/GenBank/DDBJ databases">
        <authorList>
            <person name="Jaros S."/>
            <person name="Januszkiewicz K."/>
            <person name="Wedrychowicz H."/>
        </authorList>
    </citation>
    <scope>NUCLEOTIDE SEQUENCE [LARGE SCALE GENOMIC DNA]</scope>
    <source>
        <strain evidence="3">DX253</strain>
    </source>
</reference>
<reference evidence="5" key="3">
    <citation type="submission" date="2016-11" db="EMBL/GenBank/DDBJ databases">
        <authorList>
            <person name="Varghese N."/>
            <person name="Submissions S."/>
        </authorList>
    </citation>
    <scope>NUCLEOTIDE SEQUENCE [LARGE SCALE GENOMIC DNA]</scope>
    <source>
        <strain evidence="5">DX253</strain>
    </source>
</reference>
<name>E7QWE9_HALPU</name>
<accession>E7QWE9</accession>
<keyword evidence="5" id="KW-1185">Reference proteome</keyword>
<evidence type="ECO:0000313" key="2">
    <source>
        <dbReference type="EMBL" id="EFW91045.1"/>
    </source>
</evidence>
<feature type="domain" description="DUF7344" evidence="1">
    <location>
        <begin position="16"/>
        <end position="92"/>
    </location>
</feature>
<dbReference type="AlphaFoldDB" id="E7QWE9"/>
<reference evidence="2 4" key="1">
    <citation type="journal article" date="2014" name="ISME J.">
        <title>Trehalose/2-sulfotrehalose biosynthesis and glycine-betaine uptake are widely spread mechanisms for osmoadaptation in the Halobacteriales.</title>
        <authorList>
            <person name="Youssef N.H."/>
            <person name="Savage-Ashlock K.N."/>
            <person name="McCully A.L."/>
            <person name="Luedtke B."/>
            <person name="Shaw E.I."/>
            <person name="Hoff W.D."/>
            <person name="Elshahed M.S."/>
        </authorList>
    </citation>
    <scope>NUCLEOTIDE SEQUENCE [LARGE SCALE GENOMIC DNA]</scope>
    <source>
        <strain evidence="2 4">DX253</strain>
    </source>
</reference>
<evidence type="ECO:0000313" key="5">
    <source>
        <dbReference type="Proteomes" id="UP000184203"/>
    </source>
</evidence>
<dbReference type="Proteomes" id="UP000003751">
    <property type="component" value="Unassembled WGS sequence"/>
</dbReference>
<evidence type="ECO:0000313" key="4">
    <source>
        <dbReference type="Proteomes" id="UP000003751"/>
    </source>
</evidence>
<dbReference type="InterPro" id="IPR055768">
    <property type="entry name" value="DUF7344"/>
</dbReference>
<gene>
    <name evidence="3" type="ORF">SAMN05444342_3747</name>
    <name evidence="2" type="ORF">ZOD2009_15686</name>
</gene>
<sequence length="122" mass="14157">MKTPNDQQTLSPDTVFDVLRNPRRQFVLAYLRQQNHPVTLTELARQTTAWEADVPVSEVDEESMKPVYTSLSHAQLPKLVDHGLLEYTSDDRRTVDTTGRMRILEADFDFTALVEPQRYYTE</sequence>
<dbReference type="Pfam" id="PF24035">
    <property type="entry name" value="DUF7344"/>
    <property type="match status" value="1"/>
</dbReference>
<protein>
    <recommendedName>
        <fullName evidence="1">DUF7344 domain-containing protein</fullName>
    </recommendedName>
</protein>